<dbReference type="InterPro" id="IPR029257">
    <property type="entry name" value="RAB3GAP2_C"/>
</dbReference>
<sequence length="432" mass="48774">MIREGIPVVPERGTEASSLSTSHAQVLDKIHLLRLHFPYSLCGSVLVSNVSWEFLLEWHKAPEHVDVLNASLTCLQTVPNIHIRQGLCSLMWSTHLKQRLEAATRIVNESNGVPKEKLCRRELQMSDGQLIEFVEASIKFIELYIEGVNLCEVVPNPGPEAVVNRSEDIWDYDELVSGTSTPSLTSLALAQQRTSFEHLHLLYQLALSMHMILALNLRGQQLTPIFTPMEWAEFFAENSISSGIRNDYMEPQLSRKRTQFLIRVVSGAMQNVMSSDPSHVNDVSGGFGADMRNAMNWFGKCQKLAWTWHLSFDPIRRQQVCLLYSSGHDRLAEEVLSAVNDMVELASQLLKICLQRVKVSLTHSSDLMEKISNLDPLLTTLMNDVNTVDVREVPLSDTTLLATHVVHHLPEDHPEYEIAFDLFEALQALELT</sequence>
<name>A0AAE1L8V2_9NEOP</name>
<keyword evidence="3" id="KW-1185">Reference proteome</keyword>
<accession>A0AAE1L8V2</accession>
<proteinExistence type="predicted"/>
<organism evidence="2 3">
    <name type="scientific">Frankliniella fusca</name>
    <dbReference type="NCBI Taxonomy" id="407009"/>
    <lineage>
        <taxon>Eukaryota</taxon>
        <taxon>Metazoa</taxon>
        <taxon>Ecdysozoa</taxon>
        <taxon>Arthropoda</taxon>
        <taxon>Hexapoda</taxon>
        <taxon>Insecta</taxon>
        <taxon>Pterygota</taxon>
        <taxon>Neoptera</taxon>
        <taxon>Paraneoptera</taxon>
        <taxon>Thysanoptera</taxon>
        <taxon>Terebrantia</taxon>
        <taxon>Thripoidea</taxon>
        <taxon>Thripidae</taxon>
        <taxon>Frankliniella</taxon>
    </lineage>
</organism>
<dbReference type="EMBL" id="JAHWGI010000085">
    <property type="protein sequence ID" value="KAK3909217.1"/>
    <property type="molecule type" value="Genomic_DNA"/>
</dbReference>
<reference evidence="2" key="1">
    <citation type="submission" date="2021-07" db="EMBL/GenBank/DDBJ databases">
        <authorList>
            <person name="Catto M.A."/>
            <person name="Jacobson A."/>
            <person name="Kennedy G."/>
            <person name="Labadie P."/>
            <person name="Hunt B.G."/>
            <person name="Srinivasan R."/>
        </authorList>
    </citation>
    <scope>NUCLEOTIDE SEQUENCE</scope>
    <source>
        <strain evidence="2">PL_HMW_Pooled</strain>
        <tissue evidence="2">Head</tissue>
    </source>
</reference>
<dbReference type="AlphaFoldDB" id="A0AAE1L8V2"/>
<reference evidence="2" key="2">
    <citation type="journal article" date="2023" name="BMC Genomics">
        <title>Pest status, molecular evolution, and epigenetic factors derived from the genome assembly of Frankliniella fusca, a thysanopteran phytovirus vector.</title>
        <authorList>
            <person name="Catto M.A."/>
            <person name="Labadie P.E."/>
            <person name="Jacobson A.L."/>
            <person name="Kennedy G.G."/>
            <person name="Srinivasan R."/>
            <person name="Hunt B.G."/>
        </authorList>
    </citation>
    <scope>NUCLEOTIDE SEQUENCE</scope>
    <source>
        <strain evidence="2">PL_HMW_Pooled</strain>
    </source>
</reference>
<evidence type="ECO:0000313" key="3">
    <source>
        <dbReference type="Proteomes" id="UP001219518"/>
    </source>
</evidence>
<comment type="caution">
    <text evidence="2">The sequence shown here is derived from an EMBL/GenBank/DDBJ whole genome shotgun (WGS) entry which is preliminary data.</text>
</comment>
<feature type="domain" description="Rab3GAP regulatory subunit C-terminal" evidence="1">
    <location>
        <begin position="13"/>
        <end position="410"/>
    </location>
</feature>
<evidence type="ECO:0000259" key="1">
    <source>
        <dbReference type="Pfam" id="PF14656"/>
    </source>
</evidence>
<evidence type="ECO:0000313" key="2">
    <source>
        <dbReference type="EMBL" id="KAK3909217.1"/>
    </source>
</evidence>
<protein>
    <submittedName>
        <fullName evidence="2">Rab3 GTPase-activating protein non-catalytic subunit</fullName>
    </submittedName>
</protein>
<gene>
    <name evidence="2" type="ORF">KUF71_003816</name>
</gene>
<dbReference type="Pfam" id="PF14656">
    <property type="entry name" value="RAB3GAP2_C"/>
    <property type="match status" value="1"/>
</dbReference>
<dbReference type="Proteomes" id="UP001219518">
    <property type="component" value="Unassembled WGS sequence"/>
</dbReference>